<dbReference type="Gene3D" id="3.40.50.180">
    <property type="entry name" value="Methylesterase CheB, C-terminal domain"/>
    <property type="match status" value="1"/>
</dbReference>
<gene>
    <name evidence="6" type="ORF">KME60_20695</name>
</gene>
<evidence type="ECO:0000313" key="6">
    <source>
        <dbReference type="EMBL" id="MBW4669763.1"/>
    </source>
</evidence>
<dbReference type="SUPFAM" id="SSF52738">
    <property type="entry name" value="Methylesterase CheB, C-terminal domain"/>
    <property type="match status" value="1"/>
</dbReference>
<feature type="active site" evidence="4">
    <location>
        <position position="40"/>
    </location>
</feature>
<reference evidence="6" key="1">
    <citation type="submission" date="2021-05" db="EMBL/GenBank/DDBJ databases">
        <authorList>
            <person name="Pietrasiak N."/>
            <person name="Ward R."/>
            <person name="Stajich J.E."/>
            <person name="Kurbessoian T."/>
        </authorList>
    </citation>
    <scope>NUCLEOTIDE SEQUENCE</scope>
    <source>
        <strain evidence="6">GSE-NOS-MK-12-04C</strain>
    </source>
</reference>
<protein>
    <recommendedName>
        <fullName evidence="2">protein-glutamate methylesterase</fullName>
        <ecNumber evidence="2">3.1.1.61</ecNumber>
    </recommendedName>
</protein>
<dbReference type="PANTHER" id="PTHR42872">
    <property type="entry name" value="PROTEIN-GLUTAMATE METHYLESTERASE/PROTEIN-GLUTAMINE GLUTAMINASE"/>
    <property type="match status" value="1"/>
</dbReference>
<dbReference type="EMBL" id="JAHHGZ010000024">
    <property type="protein sequence ID" value="MBW4669763.1"/>
    <property type="molecule type" value="Genomic_DNA"/>
</dbReference>
<evidence type="ECO:0000256" key="1">
    <source>
        <dbReference type="ARBA" id="ARBA00022801"/>
    </source>
</evidence>
<organism evidence="6 7">
    <name type="scientific">Cyanomargarita calcarea GSE-NOS-MK-12-04C</name>
    <dbReference type="NCBI Taxonomy" id="2839659"/>
    <lineage>
        <taxon>Bacteria</taxon>
        <taxon>Bacillati</taxon>
        <taxon>Cyanobacteriota</taxon>
        <taxon>Cyanophyceae</taxon>
        <taxon>Nostocales</taxon>
        <taxon>Cyanomargaritaceae</taxon>
        <taxon>Cyanomargarita</taxon>
    </lineage>
</organism>
<dbReference type="AlphaFoldDB" id="A0A951UTJ6"/>
<dbReference type="GO" id="GO:0008984">
    <property type="term" value="F:protein-glutamate methylesterase activity"/>
    <property type="evidence" value="ECO:0007669"/>
    <property type="project" value="UniProtKB-EC"/>
</dbReference>
<evidence type="ECO:0000256" key="3">
    <source>
        <dbReference type="ARBA" id="ARBA00048267"/>
    </source>
</evidence>
<feature type="active site" evidence="4">
    <location>
        <position position="13"/>
    </location>
</feature>
<evidence type="ECO:0000313" key="7">
    <source>
        <dbReference type="Proteomes" id="UP000729701"/>
    </source>
</evidence>
<reference evidence="6" key="2">
    <citation type="journal article" date="2022" name="Microbiol. Resour. Announc.">
        <title>Metagenome Sequencing to Explore Phylogenomics of Terrestrial Cyanobacteria.</title>
        <authorList>
            <person name="Ward R.D."/>
            <person name="Stajich J.E."/>
            <person name="Johansen J.R."/>
            <person name="Huntemann M."/>
            <person name="Clum A."/>
            <person name="Foster B."/>
            <person name="Foster B."/>
            <person name="Roux S."/>
            <person name="Palaniappan K."/>
            <person name="Varghese N."/>
            <person name="Mukherjee S."/>
            <person name="Reddy T.B.K."/>
            <person name="Daum C."/>
            <person name="Copeland A."/>
            <person name="Chen I.A."/>
            <person name="Ivanova N.N."/>
            <person name="Kyrpides N.C."/>
            <person name="Shapiro N."/>
            <person name="Eloe-Fadrosh E.A."/>
            <person name="Pietrasiak N."/>
        </authorList>
    </citation>
    <scope>NUCLEOTIDE SEQUENCE</scope>
    <source>
        <strain evidence="6">GSE-NOS-MK-12-04C</strain>
    </source>
</reference>
<dbReference type="InterPro" id="IPR035909">
    <property type="entry name" value="CheB_C"/>
</dbReference>
<comment type="catalytic activity">
    <reaction evidence="3">
        <text>[protein]-L-glutamate 5-O-methyl ester + H2O = L-glutamyl-[protein] + methanol + H(+)</text>
        <dbReference type="Rhea" id="RHEA:23236"/>
        <dbReference type="Rhea" id="RHEA-COMP:10208"/>
        <dbReference type="Rhea" id="RHEA-COMP:10311"/>
        <dbReference type="ChEBI" id="CHEBI:15377"/>
        <dbReference type="ChEBI" id="CHEBI:15378"/>
        <dbReference type="ChEBI" id="CHEBI:17790"/>
        <dbReference type="ChEBI" id="CHEBI:29973"/>
        <dbReference type="ChEBI" id="CHEBI:82795"/>
        <dbReference type="EC" id="3.1.1.61"/>
    </reaction>
</comment>
<dbReference type="PROSITE" id="PS50122">
    <property type="entry name" value="CHEB"/>
    <property type="match status" value="1"/>
</dbReference>
<dbReference type="Proteomes" id="UP000729701">
    <property type="component" value="Unassembled WGS sequence"/>
</dbReference>
<keyword evidence="1 4" id="KW-0378">Hydrolase</keyword>
<evidence type="ECO:0000259" key="5">
    <source>
        <dbReference type="PROSITE" id="PS50122"/>
    </source>
</evidence>
<evidence type="ECO:0000256" key="2">
    <source>
        <dbReference type="ARBA" id="ARBA00039140"/>
    </source>
</evidence>
<accession>A0A951UTJ6</accession>
<dbReference type="PANTHER" id="PTHR42872:SF6">
    <property type="entry name" value="PROTEIN-GLUTAMATE METHYLESTERASE_PROTEIN-GLUTAMINE GLUTAMINASE"/>
    <property type="match status" value="1"/>
</dbReference>
<dbReference type="CDD" id="cd16433">
    <property type="entry name" value="CheB"/>
    <property type="match status" value="1"/>
</dbReference>
<proteinExistence type="predicted"/>
<dbReference type="EC" id="3.1.1.61" evidence="2"/>
<sequence length="190" mass="20290">MIINYYIVVLTASAGGLKALSEILSNLPKDFPAPIAVVQHLSPDYPSLLAEILSRRTPLLVKQAEAGELLRPGTVYIAPPNQHLLVNPDGSLELSNTEKVRHVRPAADVLFQSVADSFQEKAIAVVLTGMDGDGAMGIQAIKKMGGMVIAQDEATSQFFSMPNAAIKTGDVDFILPLDAIASTLLNLVNR</sequence>
<feature type="active site" evidence="4">
    <location>
        <position position="133"/>
    </location>
</feature>
<name>A0A951UTJ6_9CYAN</name>
<dbReference type="Pfam" id="PF01339">
    <property type="entry name" value="CheB_methylest"/>
    <property type="match status" value="1"/>
</dbReference>
<comment type="caution">
    <text evidence="6">The sequence shown here is derived from an EMBL/GenBank/DDBJ whole genome shotgun (WGS) entry which is preliminary data.</text>
</comment>
<dbReference type="GO" id="GO:0005737">
    <property type="term" value="C:cytoplasm"/>
    <property type="evidence" value="ECO:0007669"/>
    <property type="project" value="InterPro"/>
</dbReference>
<evidence type="ECO:0000256" key="4">
    <source>
        <dbReference type="PROSITE-ProRule" id="PRU00050"/>
    </source>
</evidence>
<dbReference type="InterPro" id="IPR000673">
    <property type="entry name" value="Sig_transdc_resp-reg_Me-estase"/>
</dbReference>
<dbReference type="GO" id="GO:0006935">
    <property type="term" value="P:chemotaxis"/>
    <property type="evidence" value="ECO:0007669"/>
    <property type="project" value="UniProtKB-UniRule"/>
</dbReference>
<keyword evidence="4" id="KW-0145">Chemotaxis</keyword>
<feature type="domain" description="CheB-type methylesterase" evidence="5">
    <location>
        <begin position="1"/>
        <end position="190"/>
    </location>
</feature>
<dbReference type="GO" id="GO:0000156">
    <property type="term" value="F:phosphorelay response regulator activity"/>
    <property type="evidence" value="ECO:0007669"/>
    <property type="project" value="InterPro"/>
</dbReference>